<evidence type="ECO:0000259" key="1">
    <source>
        <dbReference type="SMART" id="SM00829"/>
    </source>
</evidence>
<dbReference type="InterPro" id="IPR052711">
    <property type="entry name" value="Zinc_ADH-like"/>
</dbReference>
<protein>
    <submittedName>
        <fullName evidence="2">Alcohol dehydrogenase</fullName>
    </submittedName>
</protein>
<proteinExistence type="predicted"/>
<evidence type="ECO:0000313" key="2">
    <source>
        <dbReference type="EMBL" id="GGJ34090.1"/>
    </source>
</evidence>
<name>A0A917KZE5_9ACTN</name>
<dbReference type="Proteomes" id="UP000657574">
    <property type="component" value="Unassembled WGS sequence"/>
</dbReference>
<keyword evidence="3" id="KW-1185">Reference proteome</keyword>
<dbReference type="InterPro" id="IPR013149">
    <property type="entry name" value="ADH-like_C"/>
</dbReference>
<feature type="domain" description="Enoyl reductase (ER)" evidence="1">
    <location>
        <begin position="47"/>
        <end position="354"/>
    </location>
</feature>
<dbReference type="Gene3D" id="3.90.180.10">
    <property type="entry name" value="Medium-chain alcohol dehydrogenases, catalytic domain"/>
    <property type="match status" value="1"/>
</dbReference>
<dbReference type="SUPFAM" id="SSF51735">
    <property type="entry name" value="NAD(P)-binding Rossmann-fold domains"/>
    <property type="match status" value="1"/>
</dbReference>
<dbReference type="InterPro" id="IPR036291">
    <property type="entry name" value="NAD(P)-bd_dom_sf"/>
</dbReference>
<dbReference type="Gene3D" id="3.40.50.720">
    <property type="entry name" value="NAD(P)-binding Rossmann-like Domain"/>
    <property type="match status" value="1"/>
</dbReference>
<dbReference type="AlphaFoldDB" id="A0A917KZE5"/>
<evidence type="ECO:0000313" key="3">
    <source>
        <dbReference type="Proteomes" id="UP000657574"/>
    </source>
</evidence>
<dbReference type="InterPro" id="IPR011032">
    <property type="entry name" value="GroES-like_sf"/>
</dbReference>
<reference evidence="2" key="2">
    <citation type="submission" date="2020-09" db="EMBL/GenBank/DDBJ databases">
        <authorList>
            <person name="Sun Q."/>
            <person name="Ohkuma M."/>
        </authorList>
    </citation>
    <scope>NUCLEOTIDE SEQUENCE</scope>
    <source>
        <strain evidence="2">JCM 3086</strain>
    </source>
</reference>
<dbReference type="PANTHER" id="PTHR45033:SF3">
    <property type="entry name" value="DEHYDROGENASE, PUTATIVE (AFU_ORTHOLOGUE AFUA_2G13270)-RELATED"/>
    <property type="match status" value="1"/>
</dbReference>
<dbReference type="PANTHER" id="PTHR45033">
    <property type="match status" value="1"/>
</dbReference>
<dbReference type="SUPFAM" id="SSF50129">
    <property type="entry name" value="GroES-like"/>
    <property type="match status" value="1"/>
</dbReference>
<sequence>MAVREQQRARGFHRLFRTTAHALSADATAGERGSMLAATAVSQSATDPLAGLVVADVPRPEPRPGWSLVRVVASSLNMHDLWTLRGVGHPPERLPMVLGCDAAGYDEDGNEVLVHPVIADADAGAGDETFDPNRALLSEQHDGAFAEYLAVPRRNLIPKPTWLTFDEAACLPVAWGTAYRMLFTRAGIRAGDRVLVQGAGGGVASAAIKLAAAAGAVVYATSRSADKRAQAESWGARKAVPTGERLPERVDVVVETVGEATWSHSLKSLRPGGTLVIAGATSGTNPPADLARVFYLQQRILGSTGCTRGELVALLKLMDATGLRPVIDRTLPLSEIHKGFQLMIDGGLTGKLVVHPPAPHVTEGELS</sequence>
<gene>
    <name evidence="2" type="ORF">GCM10010121_051650</name>
</gene>
<dbReference type="InterPro" id="IPR020843">
    <property type="entry name" value="ER"/>
</dbReference>
<dbReference type="InterPro" id="IPR013154">
    <property type="entry name" value="ADH-like_N"/>
</dbReference>
<organism evidence="2 3">
    <name type="scientific">Streptomyces brasiliensis</name>
    <dbReference type="NCBI Taxonomy" id="1954"/>
    <lineage>
        <taxon>Bacteria</taxon>
        <taxon>Bacillati</taxon>
        <taxon>Actinomycetota</taxon>
        <taxon>Actinomycetes</taxon>
        <taxon>Kitasatosporales</taxon>
        <taxon>Streptomycetaceae</taxon>
        <taxon>Streptomyces</taxon>
    </lineage>
</organism>
<reference evidence="2" key="1">
    <citation type="journal article" date="2014" name="Int. J. Syst. Evol. Microbiol.">
        <title>Complete genome sequence of Corynebacterium casei LMG S-19264T (=DSM 44701T), isolated from a smear-ripened cheese.</title>
        <authorList>
            <consortium name="US DOE Joint Genome Institute (JGI-PGF)"/>
            <person name="Walter F."/>
            <person name="Albersmeier A."/>
            <person name="Kalinowski J."/>
            <person name="Ruckert C."/>
        </authorList>
    </citation>
    <scope>NUCLEOTIDE SEQUENCE</scope>
    <source>
        <strain evidence="2">JCM 3086</strain>
    </source>
</reference>
<dbReference type="SMART" id="SM00829">
    <property type="entry name" value="PKS_ER"/>
    <property type="match status" value="1"/>
</dbReference>
<dbReference type="GO" id="GO:0016491">
    <property type="term" value="F:oxidoreductase activity"/>
    <property type="evidence" value="ECO:0007669"/>
    <property type="project" value="InterPro"/>
</dbReference>
<comment type="caution">
    <text evidence="2">The sequence shown here is derived from an EMBL/GenBank/DDBJ whole genome shotgun (WGS) entry which is preliminary data.</text>
</comment>
<accession>A0A917KZE5</accession>
<dbReference type="Pfam" id="PF00107">
    <property type="entry name" value="ADH_zinc_N"/>
    <property type="match status" value="1"/>
</dbReference>
<dbReference type="EMBL" id="BMQA01000018">
    <property type="protein sequence ID" value="GGJ34090.1"/>
    <property type="molecule type" value="Genomic_DNA"/>
</dbReference>
<dbReference type="Pfam" id="PF08240">
    <property type="entry name" value="ADH_N"/>
    <property type="match status" value="1"/>
</dbReference>